<accession>A0A193LEM8</accession>
<evidence type="ECO:0000313" key="8">
    <source>
        <dbReference type="EMBL" id="ANO50923.1"/>
    </source>
</evidence>
<dbReference type="GO" id="GO:0004713">
    <property type="term" value="F:protein tyrosine kinase activity"/>
    <property type="evidence" value="ECO:0007669"/>
    <property type="project" value="TreeGrafter"/>
</dbReference>
<proteinExistence type="predicted"/>
<keyword evidence="2" id="KW-1003">Cell membrane</keyword>
<evidence type="ECO:0000256" key="3">
    <source>
        <dbReference type="ARBA" id="ARBA00022692"/>
    </source>
</evidence>
<keyword evidence="3 6" id="KW-0812">Transmembrane</keyword>
<feature type="transmembrane region" description="Helical" evidence="6">
    <location>
        <begin position="30"/>
        <end position="50"/>
    </location>
</feature>
<protein>
    <submittedName>
        <fullName evidence="8">Lipopolysaccharide biosynthesis protein</fullName>
    </submittedName>
</protein>
<reference evidence="8 9" key="1">
    <citation type="submission" date="2016-06" db="EMBL/GenBank/DDBJ databases">
        <title>Complete genome sequence of a deep-branching marine Gamma Proteobacterium Woeseia oceani type strain XK5.</title>
        <authorList>
            <person name="Mu D."/>
            <person name="Du Z."/>
        </authorList>
    </citation>
    <scope>NUCLEOTIDE SEQUENCE [LARGE SCALE GENOMIC DNA]</scope>
    <source>
        <strain evidence="8 9">XK5</strain>
    </source>
</reference>
<comment type="subcellular location">
    <subcellularLocation>
        <location evidence="1">Cell membrane</location>
        <topology evidence="1">Multi-pass membrane protein</topology>
    </subcellularLocation>
</comment>
<evidence type="ECO:0000256" key="1">
    <source>
        <dbReference type="ARBA" id="ARBA00004651"/>
    </source>
</evidence>
<feature type="domain" description="Polysaccharide chain length determinant N-terminal" evidence="7">
    <location>
        <begin position="14"/>
        <end position="112"/>
    </location>
</feature>
<dbReference type="InterPro" id="IPR050445">
    <property type="entry name" value="Bact_polysacc_biosynth/exp"/>
</dbReference>
<dbReference type="OrthoDB" id="9775724at2"/>
<dbReference type="Proteomes" id="UP000092695">
    <property type="component" value="Chromosome"/>
</dbReference>
<keyword evidence="5 6" id="KW-0472">Membrane</keyword>
<name>A0A193LEM8_9GAMM</name>
<dbReference type="EMBL" id="CP016268">
    <property type="protein sequence ID" value="ANO50923.1"/>
    <property type="molecule type" value="Genomic_DNA"/>
</dbReference>
<dbReference type="PANTHER" id="PTHR32309:SF13">
    <property type="entry name" value="FERRIC ENTEROBACTIN TRANSPORT PROTEIN FEPE"/>
    <property type="match status" value="1"/>
</dbReference>
<dbReference type="KEGG" id="woc:BA177_06635"/>
<dbReference type="PANTHER" id="PTHR32309">
    <property type="entry name" value="TYROSINE-PROTEIN KINASE"/>
    <property type="match status" value="1"/>
</dbReference>
<evidence type="ECO:0000256" key="6">
    <source>
        <dbReference type="SAM" id="Phobius"/>
    </source>
</evidence>
<keyword evidence="9" id="KW-1185">Reference proteome</keyword>
<evidence type="ECO:0000313" key="9">
    <source>
        <dbReference type="Proteomes" id="UP000092695"/>
    </source>
</evidence>
<dbReference type="InterPro" id="IPR003856">
    <property type="entry name" value="LPS_length_determ_N"/>
</dbReference>
<evidence type="ECO:0000256" key="5">
    <source>
        <dbReference type="ARBA" id="ARBA00023136"/>
    </source>
</evidence>
<gene>
    <name evidence="8" type="ORF">BA177_06635</name>
</gene>
<organism evidence="8 9">
    <name type="scientific">Woeseia oceani</name>
    <dbReference type="NCBI Taxonomy" id="1548547"/>
    <lineage>
        <taxon>Bacteria</taxon>
        <taxon>Pseudomonadati</taxon>
        <taxon>Pseudomonadota</taxon>
        <taxon>Gammaproteobacteria</taxon>
        <taxon>Woeseiales</taxon>
        <taxon>Woeseiaceae</taxon>
        <taxon>Woeseia</taxon>
    </lineage>
</organism>
<dbReference type="STRING" id="1548547.BA177_06635"/>
<sequence>MGASLKDKADQYDDEIRLGELIQAIWEGKWIVGSVTVLFAVMAVTYALLLPNIYRAEALLAPNREEGAGGLAALAAQYGGLASLAGVSVTAGKGDKTDLAIETLQSRKFIVDFIERNDLLVPLIAGSGWDEKTSELIIDQEVYDSSLSEWVRDVGWPKQTVPSSQEAYKAFKDLLSISEDKKTGFIHVSIEHYSPHVAKQWVDKLVEAINAEIMNRDVAEAERAIDYLQQQVQSTSLSELRAVFFRLIEEQSKTVMLANVSPEYVFRTIDPAIAPELKASPKRAAIAIVGTILGGLIGLLLLLVRNIVRTERTG</sequence>
<keyword evidence="4 6" id="KW-1133">Transmembrane helix</keyword>
<feature type="transmembrane region" description="Helical" evidence="6">
    <location>
        <begin position="284"/>
        <end position="304"/>
    </location>
</feature>
<dbReference type="RefSeq" id="WP_068614464.1">
    <property type="nucleotide sequence ID" value="NZ_CP016268.1"/>
</dbReference>
<dbReference type="Pfam" id="PF02706">
    <property type="entry name" value="Wzz"/>
    <property type="match status" value="1"/>
</dbReference>
<evidence type="ECO:0000259" key="7">
    <source>
        <dbReference type="Pfam" id="PF02706"/>
    </source>
</evidence>
<dbReference type="GO" id="GO:0005886">
    <property type="term" value="C:plasma membrane"/>
    <property type="evidence" value="ECO:0007669"/>
    <property type="project" value="UniProtKB-SubCell"/>
</dbReference>
<evidence type="ECO:0000256" key="2">
    <source>
        <dbReference type="ARBA" id="ARBA00022475"/>
    </source>
</evidence>
<dbReference type="AlphaFoldDB" id="A0A193LEM8"/>
<evidence type="ECO:0000256" key="4">
    <source>
        <dbReference type="ARBA" id="ARBA00022989"/>
    </source>
</evidence>